<sequence>SVIDGVAAGERWCTASRRPNADLWRQVWARLRDVGLGPNGVQFRKANKAADERAGRRAECGTNVMLQYIDEACNAAAEKIHYMLNFQAEITTRVLDEHSQWPDVQELPKSRQGARWSVAPLQVLQDECCRGHVAANLPMVFATAGAFSNGHQLWKTSTWVWCQRCGQHAQRRLAGLRGGCNGRPKRPWHLANLRAGRAPKAHVDDPPVGVPARLTEAEREEWQ</sequence>
<comment type="caution">
    <text evidence="2">The sequence shown here is derived from an EMBL/GenBank/DDBJ whole genome shotgun (WGS) entry which is preliminary data.</text>
</comment>
<name>A0ABN9VHG5_9DINO</name>
<feature type="region of interest" description="Disordered" evidence="1">
    <location>
        <begin position="197"/>
        <end position="223"/>
    </location>
</feature>
<proteinExistence type="predicted"/>
<evidence type="ECO:0000313" key="3">
    <source>
        <dbReference type="Proteomes" id="UP001189429"/>
    </source>
</evidence>
<feature type="non-terminal residue" evidence="2">
    <location>
        <position position="223"/>
    </location>
</feature>
<feature type="non-terminal residue" evidence="2">
    <location>
        <position position="1"/>
    </location>
</feature>
<gene>
    <name evidence="2" type="ORF">PCOR1329_LOCUS58053</name>
</gene>
<evidence type="ECO:0000256" key="1">
    <source>
        <dbReference type="SAM" id="MobiDB-lite"/>
    </source>
</evidence>
<evidence type="ECO:0000313" key="2">
    <source>
        <dbReference type="EMBL" id="CAK0872654.1"/>
    </source>
</evidence>
<organism evidence="2 3">
    <name type="scientific">Prorocentrum cordatum</name>
    <dbReference type="NCBI Taxonomy" id="2364126"/>
    <lineage>
        <taxon>Eukaryota</taxon>
        <taxon>Sar</taxon>
        <taxon>Alveolata</taxon>
        <taxon>Dinophyceae</taxon>
        <taxon>Prorocentrales</taxon>
        <taxon>Prorocentraceae</taxon>
        <taxon>Prorocentrum</taxon>
    </lineage>
</organism>
<accession>A0ABN9VHG5</accession>
<protein>
    <submittedName>
        <fullName evidence="2">Uncharacterized protein</fullName>
    </submittedName>
</protein>
<reference evidence="2" key="1">
    <citation type="submission" date="2023-10" db="EMBL/GenBank/DDBJ databases">
        <authorList>
            <person name="Chen Y."/>
            <person name="Shah S."/>
            <person name="Dougan E. K."/>
            <person name="Thang M."/>
            <person name="Chan C."/>
        </authorList>
    </citation>
    <scope>NUCLEOTIDE SEQUENCE [LARGE SCALE GENOMIC DNA]</scope>
</reference>
<keyword evidence="3" id="KW-1185">Reference proteome</keyword>
<dbReference type="EMBL" id="CAUYUJ010017185">
    <property type="protein sequence ID" value="CAK0872654.1"/>
    <property type="molecule type" value="Genomic_DNA"/>
</dbReference>
<dbReference type="Proteomes" id="UP001189429">
    <property type="component" value="Unassembled WGS sequence"/>
</dbReference>